<evidence type="ECO:0000313" key="2">
    <source>
        <dbReference type="Proteomes" id="UP000092177"/>
    </source>
</evidence>
<dbReference type="VEuPathDB" id="FungiDB:CH63R_00014"/>
<dbReference type="RefSeq" id="XP_018163351.1">
    <property type="nucleotide sequence ID" value="XM_018294989.1"/>
</dbReference>
<keyword evidence="2" id="KW-1185">Reference proteome</keyword>
<proteinExistence type="predicted"/>
<dbReference type="OrthoDB" id="2422134at2759"/>
<comment type="caution">
    <text evidence="1">The sequence shown here is derived from an EMBL/GenBank/DDBJ whole genome shotgun (WGS) entry which is preliminary data.</text>
</comment>
<dbReference type="Gene3D" id="1.20.1280.140">
    <property type="match status" value="1"/>
</dbReference>
<name>A0A1B7YSA1_COLHI</name>
<organism evidence="1 2">
    <name type="scientific">Colletotrichum higginsianum (strain IMI 349063)</name>
    <name type="common">Crucifer anthracnose fungus</name>
    <dbReference type="NCBI Taxonomy" id="759273"/>
    <lineage>
        <taxon>Eukaryota</taxon>
        <taxon>Fungi</taxon>
        <taxon>Dikarya</taxon>
        <taxon>Ascomycota</taxon>
        <taxon>Pezizomycotina</taxon>
        <taxon>Sordariomycetes</taxon>
        <taxon>Hypocreomycetidae</taxon>
        <taxon>Glomerellales</taxon>
        <taxon>Glomerellaceae</taxon>
        <taxon>Colletotrichum</taxon>
        <taxon>Colletotrichum destructivum species complex</taxon>
    </lineage>
</organism>
<dbReference type="Proteomes" id="UP000092177">
    <property type="component" value="Chromosome 1"/>
</dbReference>
<dbReference type="KEGG" id="chig:CH63R_00014"/>
<dbReference type="EMBL" id="LTAN01000001">
    <property type="protein sequence ID" value="OBR14834.1"/>
    <property type="molecule type" value="Genomic_DNA"/>
</dbReference>
<gene>
    <name evidence="1" type="ORF">CH63R_00014</name>
</gene>
<accession>A0A1B7YSA1</accession>
<protein>
    <submittedName>
        <fullName evidence="1">Antigenic cell wall</fullName>
    </submittedName>
</protein>
<sequence>MCSCVETALGSIVDAKPKFDRFLLNPIILLNLKQEKSATDNFSAAVIEKLPEALKGAAETLNGGIETAFSMPMLLTAKH</sequence>
<dbReference type="GeneID" id="28859096"/>
<evidence type="ECO:0000313" key="1">
    <source>
        <dbReference type="EMBL" id="OBR14834.1"/>
    </source>
</evidence>
<dbReference type="AlphaFoldDB" id="A0A1B7YSA1"/>
<reference evidence="2" key="1">
    <citation type="journal article" date="2017" name="BMC Genomics">
        <title>Gapless genome assembly of Colletotrichum higginsianum reveals chromosome structure and association of transposable elements with secondary metabolite gene clusters.</title>
        <authorList>
            <person name="Dallery J.-F."/>
            <person name="Lapalu N."/>
            <person name="Zampounis A."/>
            <person name="Pigne S."/>
            <person name="Luyten I."/>
            <person name="Amselem J."/>
            <person name="Wittenberg A.H.J."/>
            <person name="Zhou S."/>
            <person name="de Queiroz M.V."/>
            <person name="Robin G.P."/>
            <person name="Auger A."/>
            <person name="Hainaut M."/>
            <person name="Henrissat B."/>
            <person name="Kim K.-T."/>
            <person name="Lee Y.-H."/>
            <person name="Lespinet O."/>
            <person name="Schwartz D.C."/>
            <person name="Thon M.R."/>
            <person name="O'Connell R.J."/>
        </authorList>
    </citation>
    <scope>NUCLEOTIDE SEQUENCE [LARGE SCALE GENOMIC DNA]</scope>
    <source>
        <strain evidence="2">IMI 349063</strain>
    </source>
</reference>